<name>A0A7W5G266_9HYPH</name>
<proteinExistence type="predicted"/>
<gene>
    <name evidence="1" type="ORF">FHS26_005454</name>
</gene>
<sequence length="51" mass="5550">MVERAGALDVYAPSWKHGRKPVTHSIAFRCPKRDTARATLTASPSGVTNKL</sequence>
<comment type="caution">
    <text evidence="1">The sequence shown here is derived from an EMBL/GenBank/DDBJ whole genome shotgun (WGS) entry which is preliminary data.</text>
</comment>
<dbReference type="EMBL" id="JACHXH010000024">
    <property type="protein sequence ID" value="MBB3137689.1"/>
    <property type="molecule type" value="Genomic_DNA"/>
</dbReference>
<protein>
    <submittedName>
        <fullName evidence="1">Uncharacterized protein</fullName>
    </submittedName>
</protein>
<accession>A0A7W5G266</accession>
<evidence type="ECO:0000313" key="2">
    <source>
        <dbReference type="Proteomes" id="UP000518315"/>
    </source>
</evidence>
<dbReference type="Proteomes" id="UP000518315">
    <property type="component" value="Unassembled WGS sequence"/>
</dbReference>
<reference evidence="1 2" key="1">
    <citation type="submission" date="2020-08" db="EMBL/GenBank/DDBJ databases">
        <title>Genomic Encyclopedia of Type Strains, Phase III (KMG-III): the genomes of soil and plant-associated and newly described type strains.</title>
        <authorList>
            <person name="Whitman W."/>
        </authorList>
    </citation>
    <scope>NUCLEOTIDE SEQUENCE [LARGE SCALE GENOMIC DNA]</scope>
    <source>
        <strain evidence="1 2">CECT 4113</strain>
    </source>
</reference>
<dbReference type="AlphaFoldDB" id="A0A7W5G266"/>
<organism evidence="1 2">
    <name type="scientific">Rhizobium pisi</name>
    <dbReference type="NCBI Taxonomy" id="574561"/>
    <lineage>
        <taxon>Bacteria</taxon>
        <taxon>Pseudomonadati</taxon>
        <taxon>Pseudomonadota</taxon>
        <taxon>Alphaproteobacteria</taxon>
        <taxon>Hyphomicrobiales</taxon>
        <taxon>Rhizobiaceae</taxon>
        <taxon>Rhizobium/Agrobacterium group</taxon>
        <taxon>Rhizobium</taxon>
    </lineage>
</organism>
<evidence type="ECO:0000313" key="1">
    <source>
        <dbReference type="EMBL" id="MBB3137689.1"/>
    </source>
</evidence>
<keyword evidence="2" id="KW-1185">Reference proteome</keyword>